<protein>
    <submittedName>
        <fullName evidence="1">Uncharacterized protein</fullName>
    </submittedName>
</protein>
<dbReference type="AlphaFoldDB" id="A0AAN8LHD4"/>
<accession>A0AAN8LHD4</accession>
<organism evidence="1 2">
    <name type="scientific">Coregonus suidteri</name>
    <dbReference type="NCBI Taxonomy" id="861788"/>
    <lineage>
        <taxon>Eukaryota</taxon>
        <taxon>Metazoa</taxon>
        <taxon>Chordata</taxon>
        <taxon>Craniata</taxon>
        <taxon>Vertebrata</taxon>
        <taxon>Euteleostomi</taxon>
        <taxon>Actinopterygii</taxon>
        <taxon>Neopterygii</taxon>
        <taxon>Teleostei</taxon>
        <taxon>Protacanthopterygii</taxon>
        <taxon>Salmoniformes</taxon>
        <taxon>Salmonidae</taxon>
        <taxon>Coregoninae</taxon>
        <taxon>Coregonus</taxon>
    </lineage>
</organism>
<reference evidence="1 2" key="1">
    <citation type="submission" date="2021-04" db="EMBL/GenBank/DDBJ databases">
        <authorList>
            <person name="De Guttry C."/>
            <person name="Zahm M."/>
            <person name="Klopp C."/>
            <person name="Cabau C."/>
            <person name="Louis A."/>
            <person name="Berthelot C."/>
            <person name="Parey E."/>
            <person name="Roest Crollius H."/>
            <person name="Montfort J."/>
            <person name="Robinson-Rechavi M."/>
            <person name="Bucao C."/>
            <person name="Bouchez O."/>
            <person name="Gislard M."/>
            <person name="Lluch J."/>
            <person name="Milhes M."/>
            <person name="Lampietro C."/>
            <person name="Lopez Roques C."/>
            <person name="Donnadieu C."/>
            <person name="Braasch I."/>
            <person name="Desvignes T."/>
            <person name="Postlethwait J."/>
            <person name="Bobe J."/>
            <person name="Wedekind C."/>
            <person name="Guiguen Y."/>
        </authorList>
    </citation>
    <scope>NUCLEOTIDE SEQUENCE [LARGE SCALE GENOMIC DNA]</scope>
    <source>
        <strain evidence="1">Cs_M1</strain>
        <tissue evidence="1">Blood</tissue>
    </source>
</reference>
<evidence type="ECO:0000313" key="2">
    <source>
        <dbReference type="Proteomes" id="UP001356427"/>
    </source>
</evidence>
<sequence length="92" mass="10516">MAVAAKKVVIEVEGMPGLRNARPRQRKLQTARPAVVRRTGEKKKITVVERKKIAFTWNKTAICLYLEFFFPNIQRSLSIAPICRSLFVTRTA</sequence>
<gene>
    <name evidence="1" type="ORF">J4Q44_G00170040</name>
</gene>
<proteinExistence type="predicted"/>
<evidence type="ECO:0000313" key="1">
    <source>
        <dbReference type="EMBL" id="KAK6311340.1"/>
    </source>
</evidence>
<dbReference type="Proteomes" id="UP001356427">
    <property type="component" value="Unassembled WGS sequence"/>
</dbReference>
<keyword evidence="2" id="KW-1185">Reference proteome</keyword>
<name>A0AAN8LHD4_9TELE</name>
<dbReference type="EMBL" id="JAGTTL010000015">
    <property type="protein sequence ID" value="KAK6311340.1"/>
    <property type="molecule type" value="Genomic_DNA"/>
</dbReference>
<comment type="caution">
    <text evidence="1">The sequence shown here is derived from an EMBL/GenBank/DDBJ whole genome shotgun (WGS) entry which is preliminary data.</text>
</comment>